<accession>A0A8E0VG84</accession>
<dbReference type="InterPro" id="IPR011011">
    <property type="entry name" value="Znf_FYVE_PHD"/>
</dbReference>
<reference evidence="7" key="1">
    <citation type="submission" date="2019-05" db="EMBL/GenBank/DDBJ databases">
        <title>Annotation for the trematode Fasciolopsis buski.</title>
        <authorList>
            <person name="Choi Y.-J."/>
        </authorList>
    </citation>
    <scope>NUCLEOTIDE SEQUENCE</scope>
    <source>
        <strain evidence="7">HT</strain>
        <tissue evidence="7">Whole worm</tissue>
    </source>
</reference>
<evidence type="ECO:0000256" key="4">
    <source>
        <dbReference type="PROSITE-ProRule" id="PRU00091"/>
    </source>
</evidence>
<keyword evidence="1" id="KW-0479">Metal-binding</keyword>
<dbReference type="InterPro" id="IPR013083">
    <property type="entry name" value="Znf_RING/FYVE/PHD"/>
</dbReference>
<evidence type="ECO:0000256" key="3">
    <source>
        <dbReference type="ARBA" id="ARBA00022833"/>
    </source>
</evidence>
<sequence>MTNSFPAKLRPELLSPVLDEMRQNNPAIPGSGLVSLCGTLALPKDPLNRFPPSTPQFLRSQSLNLPMENPSSFSPTNGLTNEVDGNNISDPGNRHLSMDENVTPLSARFQKLFDHTEPERCPLCFRKFTLFTRKTMCEQCQRNVCSSCLHEFVTNGVVYLCKDCLEIT</sequence>
<feature type="compositionally biased region" description="Polar residues" evidence="5">
    <location>
        <begin position="69"/>
        <end position="90"/>
    </location>
</feature>
<proteinExistence type="predicted"/>
<feature type="region of interest" description="Disordered" evidence="5">
    <location>
        <begin position="69"/>
        <end position="95"/>
    </location>
</feature>
<dbReference type="AlphaFoldDB" id="A0A8E0VG84"/>
<dbReference type="OrthoDB" id="195679at2759"/>
<dbReference type="InterPro" id="IPR017455">
    <property type="entry name" value="Znf_FYVE-rel"/>
</dbReference>
<evidence type="ECO:0000256" key="1">
    <source>
        <dbReference type="ARBA" id="ARBA00022723"/>
    </source>
</evidence>
<feature type="domain" description="FYVE-type" evidence="6">
    <location>
        <begin position="115"/>
        <end position="168"/>
    </location>
</feature>
<name>A0A8E0VG84_9TREM</name>
<evidence type="ECO:0000256" key="2">
    <source>
        <dbReference type="ARBA" id="ARBA00022771"/>
    </source>
</evidence>
<keyword evidence="3" id="KW-0862">Zinc</keyword>
<evidence type="ECO:0000313" key="8">
    <source>
        <dbReference type="Proteomes" id="UP000728185"/>
    </source>
</evidence>
<evidence type="ECO:0000313" key="7">
    <source>
        <dbReference type="EMBL" id="KAA0187893.1"/>
    </source>
</evidence>
<evidence type="ECO:0000256" key="5">
    <source>
        <dbReference type="SAM" id="MobiDB-lite"/>
    </source>
</evidence>
<dbReference type="Gene3D" id="3.30.40.10">
    <property type="entry name" value="Zinc/RING finger domain, C3HC4 (zinc finger)"/>
    <property type="match status" value="1"/>
</dbReference>
<comment type="caution">
    <text evidence="7">The sequence shown here is derived from an EMBL/GenBank/DDBJ whole genome shotgun (WGS) entry which is preliminary data.</text>
</comment>
<gene>
    <name evidence="7" type="ORF">FBUS_11645</name>
</gene>
<organism evidence="7 8">
    <name type="scientific">Fasciolopsis buskii</name>
    <dbReference type="NCBI Taxonomy" id="27845"/>
    <lineage>
        <taxon>Eukaryota</taxon>
        <taxon>Metazoa</taxon>
        <taxon>Spiralia</taxon>
        <taxon>Lophotrochozoa</taxon>
        <taxon>Platyhelminthes</taxon>
        <taxon>Trematoda</taxon>
        <taxon>Digenea</taxon>
        <taxon>Plagiorchiida</taxon>
        <taxon>Echinostomata</taxon>
        <taxon>Echinostomatoidea</taxon>
        <taxon>Fasciolidae</taxon>
        <taxon>Fasciolopsis</taxon>
    </lineage>
</organism>
<keyword evidence="2 4" id="KW-0863">Zinc-finger</keyword>
<evidence type="ECO:0000259" key="6">
    <source>
        <dbReference type="PROSITE" id="PS50178"/>
    </source>
</evidence>
<protein>
    <recommendedName>
        <fullName evidence="6">FYVE-type domain-containing protein</fullName>
    </recommendedName>
</protein>
<dbReference type="EMBL" id="LUCM01008802">
    <property type="protein sequence ID" value="KAA0187893.1"/>
    <property type="molecule type" value="Genomic_DNA"/>
</dbReference>
<dbReference type="GO" id="GO:0008270">
    <property type="term" value="F:zinc ion binding"/>
    <property type="evidence" value="ECO:0007669"/>
    <property type="project" value="UniProtKB-KW"/>
</dbReference>
<dbReference type="SUPFAM" id="SSF57903">
    <property type="entry name" value="FYVE/PHD zinc finger"/>
    <property type="match status" value="1"/>
</dbReference>
<dbReference type="CDD" id="cd00065">
    <property type="entry name" value="FYVE_like_SF"/>
    <property type="match status" value="1"/>
</dbReference>
<keyword evidence="8" id="KW-1185">Reference proteome</keyword>
<dbReference type="Proteomes" id="UP000728185">
    <property type="component" value="Unassembled WGS sequence"/>
</dbReference>
<dbReference type="PROSITE" id="PS50178">
    <property type="entry name" value="ZF_FYVE"/>
    <property type="match status" value="1"/>
</dbReference>